<dbReference type="GO" id="GO:0045259">
    <property type="term" value="C:proton-transporting ATP synthase complex"/>
    <property type="evidence" value="ECO:0007669"/>
    <property type="project" value="UniProtKB-KW"/>
</dbReference>
<dbReference type="GO" id="GO:0046961">
    <property type="term" value="F:proton-transporting ATPase activity, rotational mechanism"/>
    <property type="evidence" value="ECO:0007669"/>
    <property type="project" value="TreeGrafter"/>
</dbReference>
<keyword evidence="8 16" id="KW-1133">Transmembrane helix</keyword>
<dbReference type="NCBIfam" id="NF004411">
    <property type="entry name" value="PRK05759.1-2"/>
    <property type="match status" value="1"/>
</dbReference>
<keyword evidence="9 16" id="KW-0406">Ion transport</keyword>
<dbReference type="CDD" id="cd06503">
    <property type="entry name" value="ATP-synt_Fo_b"/>
    <property type="match status" value="1"/>
</dbReference>
<comment type="similarity">
    <text evidence="1 16 17">Belongs to the ATPase B chain family.</text>
</comment>
<dbReference type="FunFam" id="1.20.5.620:FF:000001">
    <property type="entry name" value="ATP synthase subunit b"/>
    <property type="match status" value="1"/>
</dbReference>
<evidence type="ECO:0000256" key="5">
    <source>
        <dbReference type="ARBA" id="ARBA00022547"/>
    </source>
</evidence>
<dbReference type="PANTHER" id="PTHR33445:SF1">
    <property type="entry name" value="ATP SYNTHASE SUBUNIT B"/>
    <property type="match status" value="1"/>
</dbReference>
<dbReference type="NCBIfam" id="TIGR01144">
    <property type="entry name" value="ATP_synt_b"/>
    <property type="match status" value="1"/>
</dbReference>
<evidence type="ECO:0000256" key="9">
    <source>
        <dbReference type="ARBA" id="ARBA00023065"/>
    </source>
</evidence>
<evidence type="ECO:0000256" key="18">
    <source>
        <dbReference type="SAM" id="Coils"/>
    </source>
</evidence>
<name>A0A095TNX2_9GAMM</name>
<dbReference type="STRING" id="1177154.Y5S_02613"/>
<evidence type="ECO:0000256" key="11">
    <source>
        <dbReference type="ARBA" id="ARBA00023310"/>
    </source>
</evidence>
<dbReference type="EMBL" id="ARXV01000011">
    <property type="protein sequence ID" value="KGD64073.1"/>
    <property type="molecule type" value="Genomic_DNA"/>
</dbReference>
<comment type="subcellular location">
    <subcellularLocation>
        <location evidence="16">Cell membrane</location>
        <topology evidence="16">Single-pass membrane protein</topology>
    </subcellularLocation>
    <subcellularLocation>
        <location evidence="15">Endomembrane system</location>
        <topology evidence="15">Single-pass membrane protein</topology>
    </subcellularLocation>
</comment>
<feature type="transmembrane region" description="Helical" evidence="16">
    <location>
        <begin position="6"/>
        <end position="26"/>
    </location>
</feature>
<dbReference type="Gene3D" id="1.20.5.620">
    <property type="entry name" value="F1F0 ATP synthase subunit B, membrane domain"/>
    <property type="match status" value="1"/>
</dbReference>
<sequence length="156" mass="17445">MNINMTIIGQAIWFALFVFFCMKFVWPPISRALEERKQKIAEGLSAADRAERDLELAQEKATANLKEAKEKAAEIIDQANRRANQIVEEAKDAARTEGERLVAKAQSEIDQEVNQAREQLRKEVAVLALSGAEKVLGGEVNQDAHKQMLEQLAAEL</sequence>
<keyword evidence="2 16" id="KW-0813">Transport</keyword>
<dbReference type="OrthoDB" id="9788020at2"/>
<accession>A0A095TNX2</accession>
<dbReference type="HAMAP" id="MF_01398">
    <property type="entry name" value="ATP_synth_b_bprime"/>
    <property type="match status" value="1"/>
</dbReference>
<evidence type="ECO:0000256" key="15">
    <source>
        <dbReference type="ARBA" id="ARBA00037847"/>
    </source>
</evidence>
<dbReference type="Proteomes" id="UP000029444">
    <property type="component" value="Unassembled WGS sequence"/>
</dbReference>
<comment type="subunit">
    <text evidence="16">F-type ATPases have 2 components, F(1) - the catalytic core - and F(0) - the membrane proton channel. F(1) has five subunits: alpha(3), beta(3), gamma(1), delta(1), epsilon(1). F(0) has three main subunits: a(1), b(2) and c(10-14). The alpha and beta chains form an alternating ring which encloses part of the gamma chain. F(1) is attached to F(0) by a central stalk formed by the gamma and epsilon chains, while a peripheral stalk is formed by the delta and b chains.</text>
</comment>
<organism evidence="19 20">
    <name type="scientific">Alcanivorax nanhaiticus</name>
    <dbReference type="NCBI Taxonomy" id="1177154"/>
    <lineage>
        <taxon>Bacteria</taxon>
        <taxon>Pseudomonadati</taxon>
        <taxon>Pseudomonadota</taxon>
        <taxon>Gammaproteobacteria</taxon>
        <taxon>Oceanospirillales</taxon>
        <taxon>Alcanivoracaceae</taxon>
        <taxon>Alcanivorax</taxon>
    </lineage>
</organism>
<dbReference type="GO" id="GO:0046933">
    <property type="term" value="F:proton-transporting ATP synthase activity, rotational mechanism"/>
    <property type="evidence" value="ECO:0007669"/>
    <property type="project" value="UniProtKB-UniRule"/>
</dbReference>
<keyword evidence="7 16" id="KW-0375">Hydrogen ion transport</keyword>
<keyword evidence="18" id="KW-0175">Coiled coil</keyword>
<evidence type="ECO:0000256" key="12">
    <source>
        <dbReference type="ARBA" id="ARBA00025198"/>
    </source>
</evidence>
<evidence type="ECO:0000256" key="1">
    <source>
        <dbReference type="ARBA" id="ARBA00005513"/>
    </source>
</evidence>
<dbReference type="InterPro" id="IPR005864">
    <property type="entry name" value="ATP_synth_F0_bsu_bac"/>
</dbReference>
<dbReference type="AlphaFoldDB" id="A0A095TNX2"/>
<feature type="coiled-coil region" evidence="18">
    <location>
        <begin position="40"/>
        <end position="122"/>
    </location>
</feature>
<keyword evidence="3 16" id="KW-1003">Cell membrane</keyword>
<evidence type="ECO:0000256" key="7">
    <source>
        <dbReference type="ARBA" id="ARBA00022781"/>
    </source>
</evidence>
<evidence type="ECO:0000256" key="4">
    <source>
        <dbReference type="ARBA" id="ARBA00022519"/>
    </source>
</evidence>
<keyword evidence="20" id="KW-1185">Reference proteome</keyword>
<keyword evidence="11 16" id="KW-0066">ATP synthesis</keyword>
<dbReference type="InterPro" id="IPR050059">
    <property type="entry name" value="ATP_synthase_B_chain"/>
</dbReference>
<proteinExistence type="inferred from homology"/>
<dbReference type="SUPFAM" id="SSF81573">
    <property type="entry name" value="F1F0 ATP synthase subunit B, membrane domain"/>
    <property type="match status" value="1"/>
</dbReference>
<keyword evidence="6 16" id="KW-0812">Transmembrane</keyword>
<dbReference type="RefSeq" id="WP_035233594.1">
    <property type="nucleotide sequence ID" value="NZ_ARXV01000011.1"/>
</dbReference>
<keyword evidence="5 16" id="KW-0138">CF(0)</keyword>
<evidence type="ECO:0000313" key="19">
    <source>
        <dbReference type="EMBL" id="KGD64073.1"/>
    </source>
</evidence>
<dbReference type="InterPro" id="IPR028987">
    <property type="entry name" value="ATP_synth_B-like_membr_sf"/>
</dbReference>
<dbReference type="PANTHER" id="PTHR33445">
    <property type="entry name" value="ATP SYNTHASE SUBUNIT B', CHLOROPLASTIC"/>
    <property type="match status" value="1"/>
</dbReference>
<protein>
    <recommendedName>
        <fullName evidence="16">ATP synthase subunit b</fullName>
    </recommendedName>
    <alternativeName>
        <fullName evidence="16">ATP synthase F(0) sector subunit b</fullName>
    </alternativeName>
    <alternativeName>
        <fullName evidence="16">ATPase subunit I</fullName>
    </alternativeName>
    <alternativeName>
        <fullName evidence="16">F-type ATPase subunit b</fullName>
        <shortName evidence="16">F-ATPase subunit b</shortName>
    </alternativeName>
</protein>
<evidence type="ECO:0000256" key="3">
    <source>
        <dbReference type="ARBA" id="ARBA00022475"/>
    </source>
</evidence>
<evidence type="ECO:0000256" key="13">
    <source>
        <dbReference type="ARBA" id="ARBA00025614"/>
    </source>
</evidence>
<evidence type="ECO:0000256" key="14">
    <source>
        <dbReference type="ARBA" id="ARBA00026054"/>
    </source>
</evidence>
<dbReference type="Pfam" id="PF00430">
    <property type="entry name" value="ATP-synt_B"/>
    <property type="match status" value="1"/>
</dbReference>
<gene>
    <name evidence="16" type="primary">atpF</name>
    <name evidence="19" type="ORF">Y5S_02613</name>
</gene>
<dbReference type="GO" id="GO:0012505">
    <property type="term" value="C:endomembrane system"/>
    <property type="evidence" value="ECO:0007669"/>
    <property type="project" value="UniProtKB-SubCell"/>
</dbReference>
<evidence type="ECO:0000256" key="6">
    <source>
        <dbReference type="ARBA" id="ARBA00022692"/>
    </source>
</evidence>
<reference evidence="19 20" key="1">
    <citation type="submission" date="2012-09" db="EMBL/GenBank/DDBJ databases">
        <title>Genome Sequence of alkane-degrading Bacterium Alcanivorax sp. 19-m-6.</title>
        <authorList>
            <person name="Lai Q."/>
            <person name="Shao Z."/>
        </authorList>
    </citation>
    <scope>NUCLEOTIDE SEQUENCE [LARGE SCALE GENOMIC DNA]</scope>
    <source>
        <strain evidence="19 20">19-m-6</strain>
    </source>
</reference>
<evidence type="ECO:0000256" key="8">
    <source>
        <dbReference type="ARBA" id="ARBA00022989"/>
    </source>
</evidence>
<evidence type="ECO:0000256" key="10">
    <source>
        <dbReference type="ARBA" id="ARBA00023136"/>
    </source>
</evidence>
<dbReference type="eggNOG" id="COG0711">
    <property type="taxonomic scope" value="Bacteria"/>
</dbReference>
<dbReference type="InterPro" id="IPR002146">
    <property type="entry name" value="ATP_synth_b/b'su_bac/chlpt"/>
</dbReference>
<dbReference type="PATRIC" id="fig|1177154.3.peg.2646"/>
<comment type="function">
    <text evidence="12 16">F(1)F(0) ATP synthase produces ATP from ADP in the presence of a proton or sodium gradient. F-type ATPases consist of two structural domains, F(1) containing the extramembraneous catalytic core and F(0) containing the membrane proton channel, linked together by a central stalk and a peripheral stalk. During catalysis, ATP synthesis in the catalytic domain of F(1) is coupled via a rotary mechanism of the central stalk subunits to proton translocation.</text>
</comment>
<evidence type="ECO:0000313" key="20">
    <source>
        <dbReference type="Proteomes" id="UP000029444"/>
    </source>
</evidence>
<keyword evidence="4" id="KW-0997">Cell inner membrane</keyword>
<evidence type="ECO:0000256" key="16">
    <source>
        <dbReference type="HAMAP-Rule" id="MF_01398"/>
    </source>
</evidence>
<keyword evidence="10 16" id="KW-0472">Membrane</keyword>
<evidence type="ECO:0000256" key="17">
    <source>
        <dbReference type="RuleBase" id="RU003848"/>
    </source>
</evidence>
<dbReference type="GO" id="GO:0005886">
    <property type="term" value="C:plasma membrane"/>
    <property type="evidence" value="ECO:0007669"/>
    <property type="project" value="UniProtKB-SubCell"/>
</dbReference>
<comment type="subunit">
    <text evidence="14">F-type ATPases have 2 components, F(1) - the catalytic core - and F(0) - the membrane proton channel. F(1) has five subunits: alpha(3), beta(3), gamma(1), delta(1), epsilon(1). F(0) has four main subunits: a(1), b(2) and c(10-14). The alpha and beta chains form an alternating ring which encloses part of the gamma chain. F(1) is attached to F(0) by a central stalk formed by the gamma and epsilon chains, while a peripheral stalk is formed by the delta and b chains.</text>
</comment>
<comment type="caution">
    <text evidence="19">The sequence shown here is derived from an EMBL/GenBank/DDBJ whole genome shotgun (WGS) entry which is preliminary data.</text>
</comment>
<comment type="function">
    <text evidence="13">Component of the F(0) channel, it forms part of the peripheral stalk, linking F(1) to F(0). The b'-subunit is a diverged and duplicated form of b found in plants and photosynthetic bacteria.</text>
</comment>
<evidence type="ECO:0000256" key="2">
    <source>
        <dbReference type="ARBA" id="ARBA00022448"/>
    </source>
</evidence>